<keyword evidence="3" id="KW-1185">Reference proteome</keyword>
<dbReference type="Gene3D" id="3.40.50.2000">
    <property type="entry name" value="Glycogen Phosphorylase B"/>
    <property type="match status" value="2"/>
</dbReference>
<organism evidence="2 3">
    <name type="scientific">Caloramator australicus RC3</name>
    <dbReference type="NCBI Taxonomy" id="857293"/>
    <lineage>
        <taxon>Bacteria</taxon>
        <taxon>Bacillati</taxon>
        <taxon>Bacillota</taxon>
        <taxon>Clostridia</taxon>
        <taxon>Eubacteriales</taxon>
        <taxon>Clostridiaceae</taxon>
        <taxon>Caloramator</taxon>
    </lineage>
</organism>
<evidence type="ECO:0000313" key="2">
    <source>
        <dbReference type="EMBL" id="CCC57876.1"/>
    </source>
</evidence>
<dbReference type="InterPro" id="IPR001296">
    <property type="entry name" value="Glyco_trans_1"/>
</dbReference>
<dbReference type="STRING" id="857293.CAAU_0227"/>
<feature type="domain" description="Glycosyl transferase family 1" evidence="1">
    <location>
        <begin position="184"/>
        <end position="341"/>
    </location>
</feature>
<dbReference type="RefSeq" id="WP_008907599.1">
    <property type="nucleotide sequence ID" value="NZ_CAKP01000009.1"/>
</dbReference>
<dbReference type="GO" id="GO:0016757">
    <property type="term" value="F:glycosyltransferase activity"/>
    <property type="evidence" value="ECO:0007669"/>
    <property type="project" value="InterPro"/>
</dbReference>
<dbReference type="SUPFAM" id="SSF53756">
    <property type="entry name" value="UDP-Glycosyltransferase/glycogen phosphorylase"/>
    <property type="match status" value="1"/>
</dbReference>
<dbReference type="PANTHER" id="PTHR12526">
    <property type="entry name" value="GLYCOSYLTRANSFERASE"/>
    <property type="match status" value="1"/>
</dbReference>
<comment type="caution">
    <text evidence="2">The sequence shown here is derived from an EMBL/GenBank/DDBJ whole genome shotgun (WGS) entry which is preliminary data.</text>
</comment>
<dbReference type="OrthoDB" id="9806653at2"/>
<sequence length="363" mass="41330">MEKNKKKRIICFFPTSKRYYGMGGAERRIPYIFSNLDNTKFDVTILFQVYDGQSEKILKDIKKYINSNTKIVFIKGYLKILIYLIKQKFDWVCYTDCIIRSTVVIIGAILSGSYRLMMSVTTTNSKLIFKSRIEKMLFKVNVLLSNQIDCLYPSSINILKKAFPQKKISLTPCTLSNMQECIPSTKKRNYIVFAGRLVDGKGIELFVDAIFAIKEVIRKNEYLCVICGDGPLKSIIEAKVQNYNITDIVKVKGYTNVRKILSEAKIFCSLQNVNNYPSQSLLEAIACGCYCIATNVGDTENIIDPSFGELIDADKKSLANALLTAISFENDKWEDISKKASKYAISNFDLKNAVNHFEELFQK</sequence>
<evidence type="ECO:0000313" key="3">
    <source>
        <dbReference type="Proteomes" id="UP000007652"/>
    </source>
</evidence>
<dbReference type="AlphaFoldDB" id="G0V436"/>
<accession>G0V436</accession>
<evidence type="ECO:0000259" key="1">
    <source>
        <dbReference type="Pfam" id="PF00534"/>
    </source>
</evidence>
<dbReference type="EMBL" id="CAKP01000009">
    <property type="protein sequence ID" value="CCC57876.1"/>
    <property type="molecule type" value="Genomic_DNA"/>
</dbReference>
<dbReference type="Proteomes" id="UP000007652">
    <property type="component" value="Unassembled WGS sequence"/>
</dbReference>
<gene>
    <name evidence="2" type="ORF">CAAU_0227</name>
</gene>
<dbReference type="eggNOG" id="COG0438">
    <property type="taxonomic scope" value="Bacteria"/>
</dbReference>
<reference evidence="2 3" key="1">
    <citation type="journal article" date="2011" name="J. Bacteriol.">
        <title>Draft genome sequence of Caloramator australicus strain RC3T, a thermoanaerobe from the Great Artesian Basin of Australia.</title>
        <authorList>
            <person name="Ogg C.D."/>
            <person name="Patel B.K.C."/>
        </authorList>
    </citation>
    <scope>NUCLEOTIDE SEQUENCE [LARGE SCALE GENOMIC DNA]</scope>
    <source>
        <strain evidence="2 3">RC3</strain>
    </source>
</reference>
<dbReference type="Pfam" id="PF00534">
    <property type="entry name" value="Glycos_transf_1"/>
    <property type="match status" value="1"/>
</dbReference>
<protein>
    <submittedName>
        <fullName evidence="2">N-acetylglucosaminyl-phosphatidylinositol biosynthetic protein</fullName>
    </submittedName>
</protein>
<dbReference type="PANTHER" id="PTHR12526:SF630">
    <property type="entry name" value="GLYCOSYLTRANSFERASE"/>
    <property type="match status" value="1"/>
</dbReference>
<name>G0V436_9CLOT</name>
<proteinExistence type="predicted"/>